<dbReference type="PANTHER" id="PTHR47943">
    <property type="entry name" value="CYTOCHROME P450 93A3-LIKE"/>
    <property type="match status" value="1"/>
</dbReference>
<dbReference type="InterPro" id="IPR017972">
    <property type="entry name" value="Cyt_P450_CS"/>
</dbReference>
<dbReference type="GO" id="GO:0016705">
    <property type="term" value="F:oxidoreductase activity, acting on paired donors, with incorporation or reduction of molecular oxygen"/>
    <property type="evidence" value="ECO:0007669"/>
    <property type="project" value="InterPro"/>
</dbReference>
<feature type="binding site" description="axial binding residue" evidence="10">
    <location>
        <position position="421"/>
    </location>
    <ligand>
        <name>heme</name>
        <dbReference type="ChEBI" id="CHEBI:30413"/>
    </ligand>
    <ligandPart>
        <name>Fe</name>
        <dbReference type="ChEBI" id="CHEBI:18248"/>
    </ligandPart>
</feature>
<evidence type="ECO:0000256" key="12">
    <source>
        <dbReference type="SAM" id="SignalP"/>
    </source>
</evidence>
<dbReference type="PROSITE" id="PS00086">
    <property type="entry name" value="CYTOCHROME_P450"/>
    <property type="match status" value="1"/>
</dbReference>
<dbReference type="Gene3D" id="1.10.630.10">
    <property type="entry name" value="Cytochrome P450"/>
    <property type="match status" value="1"/>
</dbReference>
<dbReference type="GO" id="GO:0004497">
    <property type="term" value="F:monooxygenase activity"/>
    <property type="evidence" value="ECO:0007669"/>
    <property type="project" value="UniProtKB-KW"/>
</dbReference>
<dbReference type="SUPFAM" id="SSF48264">
    <property type="entry name" value="Cytochrome P450"/>
    <property type="match status" value="1"/>
</dbReference>
<evidence type="ECO:0000256" key="10">
    <source>
        <dbReference type="PIRSR" id="PIRSR602401-1"/>
    </source>
</evidence>
<evidence type="ECO:0000256" key="11">
    <source>
        <dbReference type="RuleBase" id="RU000461"/>
    </source>
</evidence>
<dbReference type="InterPro" id="IPR001128">
    <property type="entry name" value="Cyt_P450"/>
</dbReference>
<gene>
    <name evidence="13" type="ORF">K2173_026058</name>
</gene>
<evidence type="ECO:0000256" key="6">
    <source>
        <dbReference type="ARBA" id="ARBA00023002"/>
    </source>
</evidence>
<evidence type="ECO:0000256" key="7">
    <source>
        <dbReference type="ARBA" id="ARBA00023004"/>
    </source>
</evidence>
<dbReference type="InterPro" id="IPR002401">
    <property type="entry name" value="Cyt_P450_E_grp-I"/>
</dbReference>
<dbReference type="FunFam" id="1.10.630.10:FF:000011">
    <property type="entry name" value="Cytochrome P450 83B1"/>
    <property type="match status" value="1"/>
</dbReference>
<dbReference type="AlphaFoldDB" id="A0AAV8TYK5"/>
<keyword evidence="8 11" id="KW-0503">Monooxygenase</keyword>
<keyword evidence="6 11" id="KW-0560">Oxidoreductase</keyword>
<protein>
    <recommendedName>
        <fullName evidence="15">Cytochrome P450</fullName>
    </recommendedName>
</protein>
<evidence type="ECO:0000256" key="2">
    <source>
        <dbReference type="ARBA" id="ARBA00004370"/>
    </source>
</evidence>
<dbReference type="PRINTS" id="PR00463">
    <property type="entry name" value="EP450I"/>
</dbReference>
<organism evidence="13 14">
    <name type="scientific">Erythroxylum novogranatense</name>
    <dbReference type="NCBI Taxonomy" id="1862640"/>
    <lineage>
        <taxon>Eukaryota</taxon>
        <taxon>Viridiplantae</taxon>
        <taxon>Streptophyta</taxon>
        <taxon>Embryophyta</taxon>
        <taxon>Tracheophyta</taxon>
        <taxon>Spermatophyta</taxon>
        <taxon>Magnoliopsida</taxon>
        <taxon>eudicotyledons</taxon>
        <taxon>Gunneridae</taxon>
        <taxon>Pentapetalae</taxon>
        <taxon>rosids</taxon>
        <taxon>fabids</taxon>
        <taxon>Malpighiales</taxon>
        <taxon>Erythroxylaceae</taxon>
        <taxon>Erythroxylum</taxon>
    </lineage>
</organism>
<evidence type="ECO:0000313" key="13">
    <source>
        <dbReference type="EMBL" id="KAJ8771218.1"/>
    </source>
</evidence>
<keyword evidence="5 10" id="KW-0479">Metal-binding</keyword>
<dbReference type="Pfam" id="PF00067">
    <property type="entry name" value="p450"/>
    <property type="match status" value="1"/>
</dbReference>
<keyword evidence="4 10" id="KW-0349">Heme</keyword>
<dbReference type="GO" id="GO:0016020">
    <property type="term" value="C:membrane"/>
    <property type="evidence" value="ECO:0007669"/>
    <property type="project" value="UniProtKB-SubCell"/>
</dbReference>
<accession>A0AAV8TYK5</accession>
<keyword evidence="7 10" id="KW-0408">Iron</keyword>
<keyword evidence="9" id="KW-0472">Membrane</keyword>
<evidence type="ECO:0000256" key="1">
    <source>
        <dbReference type="ARBA" id="ARBA00001971"/>
    </source>
</evidence>
<comment type="subcellular location">
    <subcellularLocation>
        <location evidence="2">Membrane</location>
    </subcellularLocation>
</comment>
<keyword evidence="14" id="KW-1185">Reference proteome</keyword>
<name>A0AAV8TYK5_9ROSI</name>
<dbReference type="GO" id="GO:0020037">
    <property type="term" value="F:heme binding"/>
    <property type="evidence" value="ECO:0007669"/>
    <property type="project" value="InterPro"/>
</dbReference>
<evidence type="ECO:0000313" key="14">
    <source>
        <dbReference type="Proteomes" id="UP001159364"/>
    </source>
</evidence>
<evidence type="ECO:0000256" key="4">
    <source>
        <dbReference type="ARBA" id="ARBA00022617"/>
    </source>
</evidence>
<comment type="cofactor">
    <cofactor evidence="1 10">
        <name>heme</name>
        <dbReference type="ChEBI" id="CHEBI:30413"/>
    </cofactor>
</comment>
<evidence type="ECO:0000256" key="9">
    <source>
        <dbReference type="ARBA" id="ARBA00023136"/>
    </source>
</evidence>
<sequence>MAWVVIAVSLIALALIFQACLGNRNSKGKKLPPGPKGFPIIGCLHLLGKNPHRALHDLAKRYGPLMHMRVGFVPTIVVSSPKMAELFLKTHDLVFASRPPVESVKYMSPKGLAFAPYGPYWRNMRKLCTLELFTNLKTNSFKYLRKEEVDLLTEFIKQVSSVGTYISCRMIFGKKHTDMRLGEGFTSVMHEGLHLVTAPNLADCIPQIGPLDLQGLRKRVKGISKVLDGFFEKIIDDHIQSKDENRTKDFVDILLSFFESQETEYRIGRDNIKSLMLDMLSASMDTSTTVVQWALSELMKNPQILKKVRKELDEKVPLNRMVEESDLEGLDYLDMVIKETFRLHPVTPLLLPHMSTEDITIEGFHIPKNSRVLINTWAIGRDPTVWSDAETFIPERFVGSDIDFRGRDFELLPFGSGRRSCPGMQMGMITVRLILARLVHSFDWELSDGMLPSELGMTEVFSLVIRRATPLLAIPTYRLSV</sequence>
<comment type="caution">
    <text evidence="13">The sequence shown here is derived from an EMBL/GenBank/DDBJ whole genome shotgun (WGS) entry which is preliminary data.</text>
</comment>
<dbReference type="PRINTS" id="PR00385">
    <property type="entry name" value="P450"/>
</dbReference>
<reference evidence="13 14" key="1">
    <citation type="submission" date="2021-09" db="EMBL/GenBank/DDBJ databases">
        <title>Genomic insights and catalytic innovation underlie evolution of tropane alkaloids biosynthesis.</title>
        <authorList>
            <person name="Wang Y.-J."/>
            <person name="Tian T."/>
            <person name="Huang J.-P."/>
            <person name="Huang S.-X."/>
        </authorList>
    </citation>
    <scope>NUCLEOTIDE SEQUENCE [LARGE SCALE GENOMIC DNA]</scope>
    <source>
        <strain evidence="13">KIB-2018</strain>
        <tissue evidence="13">Leaf</tissue>
    </source>
</reference>
<dbReference type="GO" id="GO:0005506">
    <property type="term" value="F:iron ion binding"/>
    <property type="evidence" value="ECO:0007669"/>
    <property type="project" value="InterPro"/>
</dbReference>
<dbReference type="InterPro" id="IPR036396">
    <property type="entry name" value="Cyt_P450_sf"/>
</dbReference>
<evidence type="ECO:0000256" key="8">
    <source>
        <dbReference type="ARBA" id="ARBA00023033"/>
    </source>
</evidence>
<evidence type="ECO:0000256" key="3">
    <source>
        <dbReference type="ARBA" id="ARBA00010617"/>
    </source>
</evidence>
<comment type="similarity">
    <text evidence="3 11">Belongs to the cytochrome P450 family.</text>
</comment>
<feature type="signal peptide" evidence="12">
    <location>
        <begin position="1"/>
        <end position="22"/>
    </location>
</feature>
<dbReference type="CDD" id="cd11072">
    <property type="entry name" value="CYP71-like"/>
    <property type="match status" value="1"/>
</dbReference>
<dbReference type="Proteomes" id="UP001159364">
    <property type="component" value="Linkage Group LG03"/>
</dbReference>
<dbReference type="EMBL" id="JAIWQS010000003">
    <property type="protein sequence ID" value="KAJ8771218.1"/>
    <property type="molecule type" value="Genomic_DNA"/>
</dbReference>
<evidence type="ECO:0008006" key="15">
    <source>
        <dbReference type="Google" id="ProtNLM"/>
    </source>
</evidence>
<evidence type="ECO:0000256" key="5">
    <source>
        <dbReference type="ARBA" id="ARBA00022723"/>
    </source>
</evidence>
<feature type="chain" id="PRO_5043429138" description="Cytochrome P450" evidence="12">
    <location>
        <begin position="23"/>
        <end position="481"/>
    </location>
</feature>
<keyword evidence="12" id="KW-0732">Signal</keyword>
<dbReference type="PANTHER" id="PTHR47943:SF2">
    <property type="entry name" value="CYTOCHROME P450"/>
    <property type="match status" value="1"/>
</dbReference>
<proteinExistence type="inferred from homology"/>